<dbReference type="Proteomes" id="UP001281614">
    <property type="component" value="Unassembled WGS sequence"/>
</dbReference>
<sequence length="137" mass="15452">MELLAVHYGVFMIPASFTREDIERWQDSLYEFLQKLSLEKHITQDVSEPLAVSAHALWDRERDIVRSIMKMSLTHVPHVLEMGTSRRSDASPRALFEAVAKLPVGGVNGDISTIGYFGWLDMPSFHSMTASQARSCV</sequence>
<name>A0AAD9XVH9_COLKA</name>
<evidence type="ECO:0000313" key="2">
    <source>
        <dbReference type="Proteomes" id="UP001281614"/>
    </source>
</evidence>
<organism evidence="1 2">
    <name type="scientific">Colletotrichum kahawae</name>
    <name type="common">Coffee berry disease fungus</name>
    <dbReference type="NCBI Taxonomy" id="34407"/>
    <lineage>
        <taxon>Eukaryota</taxon>
        <taxon>Fungi</taxon>
        <taxon>Dikarya</taxon>
        <taxon>Ascomycota</taxon>
        <taxon>Pezizomycotina</taxon>
        <taxon>Sordariomycetes</taxon>
        <taxon>Hypocreomycetidae</taxon>
        <taxon>Glomerellales</taxon>
        <taxon>Glomerellaceae</taxon>
        <taxon>Colletotrichum</taxon>
        <taxon>Colletotrichum gloeosporioides species complex</taxon>
    </lineage>
</organism>
<evidence type="ECO:0000313" key="1">
    <source>
        <dbReference type="EMBL" id="KAK2728886.1"/>
    </source>
</evidence>
<dbReference type="EMBL" id="VYYT01000875">
    <property type="protein sequence ID" value="KAK2728886.1"/>
    <property type="molecule type" value="Genomic_DNA"/>
</dbReference>
<comment type="caution">
    <text evidence="1">The sequence shown here is derived from an EMBL/GenBank/DDBJ whole genome shotgun (WGS) entry which is preliminary data.</text>
</comment>
<reference evidence="1" key="1">
    <citation type="submission" date="2023-02" db="EMBL/GenBank/DDBJ databases">
        <title>Colletotrichum kahawae CIFC_Que2 genome sequencing and assembly.</title>
        <authorList>
            <person name="Baroncelli R."/>
        </authorList>
    </citation>
    <scope>NUCLEOTIDE SEQUENCE</scope>
    <source>
        <strain evidence="1">CIFC_Que2</strain>
    </source>
</reference>
<dbReference type="AlphaFoldDB" id="A0AAD9XVH9"/>
<accession>A0AAD9XVH9</accession>
<keyword evidence="2" id="KW-1185">Reference proteome</keyword>
<proteinExistence type="predicted"/>
<gene>
    <name evidence="1" type="ORF">CKAH01_10714</name>
</gene>
<protein>
    <submittedName>
        <fullName evidence="1">Uncharacterized protein</fullName>
    </submittedName>
</protein>